<dbReference type="PANTHER" id="PTHR36110">
    <property type="entry name" value="RING-CLEAVING DIOXYGENASE MHQE-RELATED"/>
    <property type="match status" value="1"/>
</dbReference>
<dbReference type="Proteomes" id="UP000320653">
    <property type="component" value="Unassembled WGS sequence"/>
</dbReference>
<proteinExistence type="predicted"/>
<dbReference type="EMBL" id="VIWP01000003">
    <property type="protein sequence ID" value="TWF54437.1"/>
    <property type="molecule type" value="Genomic_DNA"/>
</dbReference>
<dbReference type="InterPro" id="IPR004360">
    <property type="entry name" value="Glyas_Fos-R_dOase_dom"/>
</dbReference>
<dbReference type="InterPro" id="IPR029058">
    <property type="entry name" value="AB_hydrolase_fold"/>
</dbReference>
<name>A0A561QVN7_9HYPH</name>
<evidence type="ECO:0000313" key="2">
    <source>
        <dbReference type="EMBL" id="TWF54437.1"/>
    </source>
</evidence>
<dbReference type="PROSITE" id="PS51819">
    <property type="entry name" value="VOC"/>
    <property type="match status" value="2"/>
</dbReference>
<evidence type="ECO:0000259" key="1">
    <source>
        <dbReference type="PROSITE" id="PS51819"/>
    </source>
</evidence>
<sequence length="521" mass="56255">MTTGLHHITAITRKIQANVDFYVGFLGLRLVKRTAGFEDAQQLHLFYGDGAASPGSLITFLAWEDGSLGRVGHGATSEIAFAIEPEAIGFWLTRALQFNVKLSGPAQEFGQPVLRLTDPDGIIVKLVGTETVSPWVWWPQGGIAEADAIRRLKGATILSEKPEATAEFLTKHMGLSLGAKEGTIQRLTSEAGDIVDVRDAAGFWTAAPGTGAIDHIALRAPDRAKVEAVYAALEADNAGEMNIHDRHYFFSLYVREPGGTLIEFASDTPGFTADETLEELGVELFIPKHFKVDPDELKVMLPQFGLPGEERVTYRDLDFVHRIHMPENPDGSTLVMLHGSGGSEADILPLGRKVAPNAMLIGVRGRATEEGIARYFRRFGTMVFDQKDIAAEAAAFAGFAEDIGAAYGVDPARTTFIGYSNGGNMLGAVMQLHPGVIGRAVMLRPMNVLDEVTDADLSGTQVLSVSAKQDLYAPYAAPIEKRLVDAGATVTARRIDDGHPLSPADVAIIREWLDNLLADHS</sequence>
<feature type="domain" description="VOC" evidence="1">
    <location>
        <begin position="151"/>
        <end position="267"/>
    </location>
</feature>
<feature type="domain" description="VOC" evidence="1">
    <location>
        <begin position="4"/>
        <end position="129"/>
    </location>
</feature>
<organism evidence="2 3">
    <name type="scientific">Neorhizobium alkalisoli</name>
    <dbReference type="NCBI Taxonomy" id="528178"/>
    <lineage>
        <taxon>Bacteria</taxon>
        <taxon>Pseudomonadati</taxon>
        <taxon>Pseudomonadota</taxon>
        <taxon>Alphaproteobacteria</taxon>
        <taxon>Hyphomicrobiales</taxon>
        <taxon>Rhizobiaceae</taxon>
        <taxon>Rhizobium/Agrobacterium group</taxon>
        <taxon>Neorhizobium</taxon>
    </lineage>
</organism>
<reference evidence="2 3" key="1">
    <citation type="submission" date="2019-06" db="EMBL/GenBank/DDBJ databases">
        <title>Sorghum-associated microbial communities from plants grown in Nebraska, USA.</title>
        <authorList>
            <person name="Schachtman D."/>
        </authorList>
    </citation>
    <scope>NUCLEOTIDE SEQUENCE [LARGE SCALE GENOMIC DNA]</scope>
    <source>
        <strain evidence="2 3">1225</strain>
    </source>
</reference>
<dbReference type="Pfam" id="PF00903">
    <property type="entry name" value="Glyoxalase"/>
    <property type="match status" value="2"/>
</dbReference>
<dbReference type="InterPro" id="IPR052537">
    <property type="entry name" value="Extradiol_RC_dioxygenase"/>
</dbReference>
<dbReference type="RefSeq" id="WP_145636657.1">
    <property type="nucleotide sequence ID" value="NZ_VIWP01000003.1"/>
</dbReference>
<gene>
    <name evidence="2" type="ORF">FHW37_103303</name>
</gene>
<dbReference type="OrthoDB" id="9785698at2"/>
<dbReference type="PANTHER" id="PTHR36110:SF4">
    <property type="entry name" value="RING-CLEAVING DIOXYGENASE MHQA-RELATED"/>
    <property type="match status" value="1"/>
</dbReference>
<keyword evidence="3" id="KW-1185">Reference proteome</keyword>
<dbReference type="InterPro" id="IPR029068">
    <property type="entry name" value="Glyas_Bleomycin-R_OHBP_Dase"/>
</dbReference>
<accession>A0A561QVN7</accession>
<evidence type="ECO:0000313" key="3">
    <source>
        <dbReference type="Proteomes" id="UP000320653"/>
    </source>
</evidence>
<dbReference type="InterPro" id="IPR037523">
    <property type="entry name" value="VOC_core"/>
</dbReference>
<dbReference type="SUPFAM" id="SSF53474">
    <property type="entry name" value="alpha/beta-Hydrolases"/>
    <property type="match status" value="1"/>
</dbReference>
<dbReference type="AlphaFoldDB" id="A0A561QVN7"/>
<dbReference type="SUPFAM" id="SSF54593">
    <property type="entry name" value="Glyoxalase/Bleomycin resistance protein/Dihydroxybiphenyl dioxygenase"/>
    <property type="match status" value="1"/>
</dbReference>
<dbReference type="Gene3D" id="3.10.180.10">
    <property type="entry name" value="2,3-Dihydroxybiphenyl 1,2-Dioxygenase, domain 1"/>
    <property type="match status" value="2"/>
</dbReference>
<protein>
    <submittedName>
        <fullName evidence="2">Phospholipase/carboxylesterase</fullName>
    </submittedName>
</protein>
<dbReference type="Gene3D" id="3.40.50.1820">
    <property type="entry name" value="alpha/beta hydrolase"/>
    <property type="match status" value="1"/>
</dbReference>
<comment type="caution">
    <text evidence="2">The sequence shown here is derived from an EMBL/GenBank/DDBJ whole genome shotgun (WGS) entry which is preliminary data.</text>
</comment>